<dbReference type="Proteomes" id="UP001165378">
    <property type="component" value="Unassembled WGS sequence"/>
</dbReference>
<dbReference type="RefSeq" id="WP_235058744.1">
    <property type="nucleotide sequence ID" value="NZ_JAKFHA010000068.1"/>
</dbReference>
<evidence type="ECO:0000313" key="1">
    <source>
        <dbReference type="EMBL" id="MCF2533949.1"/>
    </source>
</evidence>
<accession>A0AA41QBQ5</accession>
<comment type="caution">
    <text evidence="1">The sequence shown here is derived from an EMBL/GenBank/DDBJ whole genome shotgun (WGS) entry which is preliminary data.</text>
</comment>
<reference evidence="1" key="1">
    <citation type="submission" date="2022-01" db="EMBL/GenBank/DDBJ databases">
        <title>Genome-Based Taxonomic Classification of the Phylum Actinobacteria.</title>
        <authorList>
            <person name="Gao Y."/>
        </authorList>
    </citation>
    <scope>NUCLEOTIDE SEQUENCE</scope>
    <source>
        <strain evidence="1">KLBMP 8922</strain>
    </source>
</reference>
<dbReference type="EMBL" id="JAKFHA010000068">
    <property type="protein sequence ID" value="MCF2533949.1"/>
    <property type="molecule type" value="Genomic_DNA"/>
</dbReference>
<protein>
    <submittedName>
        <fullName evidence="1">Uncharacterized protein</fullName>
    </submittedName>
</protein>
<proteinExistence type="predicted"/>
<dbReference type="AlphaFoldDB" id="A0AA41QBQ5"/>
<organism evidence="1 2">
    <name type="scientific">Yinghuangia soli</name>
    <dbReference type="NCBI Taxonomy" id="2908204"/>
    <lineage>
        <taxon>Bacteria</taxon>
        <taxon>Bacillati</taxon>
        <taxon>Actinomycetota</taxon>
        <taxon>Actinomycetes</taxon>
        <taxon>Kitasatosporales</taxon>
        <taxon>Streptomycetaceae</taxon>
        <taxon>Yinghuangia</taxon>
    </lineage>
</organism>
<name>A0AA41QBQ5_9ACTN</name>
<sequence>MPDPISAATAAAAKIASSAMAPKFGVSSVIRVGRPEERRDAYLHLGESVLIYAFEQSLKNSVTDAEYNQRSIQSSRDILGALVRIRLVGSPPVVQAADNLLHETTADGPGADAGMHQAMTEYLEACRQDLAYDKSPWKPWHWWAIRQHRRRLQAQSARTAALPAPRS</sequence>
<keyword evidence="2" id="KW-1185">Reference proteome</keyword>
<evidence type="ECO:0000313" key="2">
    <source>
        <dbReference type="Proteomes" id="UP001165378"/>
    </source>
</evidence>
<gene>
    <name evidence="1" type="ORF">LZ495_42950</name>
</gene>